<keyword evidence="1" id="KW-1133">Transmembrane helix</keyword>
<evidence type="ECO:0000313" key="4">
    <source>
        <dbReference type="Proteomes" id="UP000297245"/>
    </source>
</evidence>
<proteinExistence type="predicted"/>
<gene>
    <name evidence="3" type="ORF">K435DRAFT_304556</name>
</gene>
<evidence type="ECO:0000256" key="1">
    <source>
        <dbReference type="SAM" id="Phobius"/>
    </source>
</evidence>
<evidence type="ECO:0000313" key="3">
    <source>
        <dbReference type="EMBL" id="THU88782.1"/>
    </source>
</evidence>
<evidence type="ECO:0000256" key="2">
    <source>
        <dbReference type="SAM" id="SignalP"/>
    </source>
</evidence>
<feature type="signal peptide" evidence="2">
    <location>
        <begin position="1"/>
        <end position="24"/>
    </location>
</feature>
<dbReference type="Proteomes" id="UP000297245">
    <property type="component" value="Unassembled WGS sequence"/>
</dbReference>
<reference evidence="3 4" key="1">
    <citation type="journal article" date="2019" name="Nat. Ecol. Evol.">
        <title>Megaphylogeny resolves global patterns of mushroom evolution.</title>
        <authorList>
            <person name="Varga T."/>
            <person name="Krizsan K."/>
            <person name="Foldi C."/>
            <person name="Dima B."/>
            <person name="Sanchez-Garcia M."/>
            <person name="Sanchez-Ramirez S."/>
            <person name="Szollosi G.J."/>
            <person name="Szarkandi J.G."/>
            <person name="Papp V."/>
            <person name="Albert L."/>
            <person name="Andreopoulos W."/>
            <person name="Angelini C."/>
            <person name="Antonin V."/>
            <person name="Barry K.W."/>
            <person name="Bougher N.L."/>
            <person name="Buchanan P."/>
            <person name="Buyck B."/>
            <person name="Bense V."/>
            <person name="Catcheside P."/>
            <person name="Chovatia M."/>
            <person name="Cooper J."/>
            <person name="Damon W."/>
            <person name="Desjardin D."/>
            <person name="Finy P."/>
            <person name="Geml J."/>
            <person name="Haridas S."/>
            <person name="Hughes K."/>
            <person name="Justo A."/>
            <person name="Karasinski D."/>
            <person name="Kautmanova I."/>
            <person name="Kiss B."/>
            <person name="Kocsube S."/>
            <person name="Kotiranta H."/>
            <person name="LaButti K.M."/>
            <person name="Lechner B.E."/>
            <person name="Liimatainen K."/>
            <person name="Lipzen A."/>
            <person name="Lukacs Z."/>
            <person name="Mihaltcheva S."/>
            <person name="Morgado L.N."/>
            <person name="Niskanen T."/>
            <person name="Noordeloos M.E."/>
            <person name="Ohm R.A."/>
            <person name="Ortiz-Santana B."/>
            <person name="Ovrebo C."/>
            <person name="Racz N."/>
            <person name="Riley R."/>
            <person name="Savchenko A."/>
            <person name="Shiryaev A."/>
            <person name="Soop K."/>
            <person name="Spirin V."/>
            <person name="Szebenyi C."/>
            <person name="Tomsovsky M."/>
            <person name="Tulloss R.E."/>
            <person name="Uehling J."/>
            <person name="Grigoriev I.V."/>
            <person name="Vagvolgyi C."/>
            <person name="Papp T."/>
            <person name="Martin F.M."/>
            <person name="Miettinen O."/>
            <person name="Hibbett D.S."/>
            <person name="Nagy L.G."/>
        </authorList>
    </citation>
    <scope>NUCLEOTIDE SEQUENCE [LARGE SCALE GENOMIC DNA]</scope>
    <source>
        <strain evidence="3 4">CBS 962.96</strain>
    </source>
</reference>
<name>A0A4S8LI44_DENBC</name>
<keyword evidence="1" id="KW-0812">Transmembrane</keyword>
<feature type="transmembrane region" description="Helical" evidence="1">
    <location>
        <begin position="50"/>
        <end position="71"/>
    </location>
</feature>
<organism evidence="3 4">
    <name type="scientific">Dendrothele bispora (strain CBS 962.96)</name>
    <dbReference type="NCBI Taxonomy" id="1314807"/>
    <lineage>
        <taxon>Eukaryota</taxon>
        <taxon>Fungi</taxon>
        <taxon>Dikarya</taxon>
        <taxon>Basidiomycota</taxon>
        <taxon>Agaricomycotina</taxon>
        <taxon>Agaricomycetes</taxon>
        <taxon>Agaricomycetidae</taxon>
        <taxon>Agaricales</taxon>
        <taxon>Agaricales incertae sedis</taxon>
        <taxon>Dendrothele</taxon>
    </lineage>
</organism>
<dbReference type="OrthoDB" id="2686513at2759"/>
<feature type="chain" id="PRO_5020517340" evidence="2">
    <location>
        <begin position="25"/>
        <end position="188"/>
    </location>
</feature>
<sequence length="188" mass="20229">MASVGAVLAGLALFALFFGQSSNSDGAVSLTPLGCHTDLNFIPHAAQEAAAWEALFVYDTLIFAMVLVKGYQSRRSEERIPLLDLILRDGAVYFAVMALANLANILTFYFAGPYTRGSLSTFSSAISVTMISRLTLNLRESFNLNKFRAHDNLGKSVAVLSTVRYGGHDQSTCDDPASPSNVPVQNSV</sequence>
<keyword evidence="4" id="KW-1185">Reference proteome</keyword>
<keyword evidence="1" id="KW-0472">Membrane</keyword>
<dbReference type="EMBL" id="ML179395">
    <property type="protein sequence ID" value="THU88782.1"/>
    <property type="molecule type" value="Genomic_DNA"/>
</dbReference>
<feature type="transmembrane region" description="Helical" evidence="1">
    <location>
        <begin position="91"/>
        <end position="111"/>
    </location>
</feature>
<dbReference type="AlphaFoldDB" id="A0A4S8LI44"/>
<keyword evidence="2" id="KW-0732">Signal</keyword>
<accession>A0A4S8LI44</accession>
<protein>
    <submittedName>
        <fullName evidence="3">Uncharacterized protein</fullName>
    </submittedName>
</protein>